<dbReference type="STRING" id="763407.A0A167NQX8"/>
<dbReference type="PANTHER" id="PTHR23427:SF1">
    <property type="entry name" value="SURFEIT LOCUS PROTEIN 4"/>
    <property type="match status" value="1"/>
</dbReference>
<feature type="transmembrane region" description="Helical" evidence="9">
    <location>
        <begin position="212"/>
        <end position="229"/>
    </location>
</feature>
<dbReference type="OrthoDB" id="7859621at2759"/>
<dbReference type="EMBL" id="KV440976">
    <property type="protein sequence ID" value="OAD76488.1"/>
    <property type="molecule type" value="Genomic_DNA"/>
</dbReference>
<keyword evidence="6" id="KW-0653">Protein transport</keyword>
<feature type="transmembrane region" description="Helical" evidence="9">
    <location>
        <begin position="97"/>
        <end position="116"/>
    </location>
</feature>
<dbReference type="RefSeq" id="XP_018294528.1">
    <property type="nucleotide sequence ID" value="XM_018433766.1"/>
</dbReference>
<proteinExistence type="inferred from homology"/>
<keyword evidence="8 9" id="KW-0472">Membrane</keyword>
<feature type="transmembrane region" description="Helical" evidence="9">
    <location>
        <begin position="185"/>
        <end position="205"/>
    </location>
</feature>
<reference evidence="11" key="1">
    <citation type="submission" date="2015-06" db="EMBL/GenBank/DDBJ databases">
        <title>Expansion of signal transduction pathways in fungi by whole-genome duplication.</title>
        <authorList>
            <consortium name="DOE Joint Genome Institute"/>
            <person name="Corrochano L.M."/>
            <person name="Kuo A."/>
            <person name="Marcet-Houben M."/>
            <person name="Polaino S."/>
            <person name="Salamov A."/>
            <person name="Villalobos J.M."/>
            <person name="Alvarez M.I."/>
            <person name="Avalos J."/>
            <person name="Benito E.P."/>
            <person name="Benoit I."/>
            <person name="Burger G."/>
            <person name="Camino L.P."/>
            <person name="Canovas D."/>
            <person name="Cerda-Olmedo E."/>
            <person name="Cheng J.-F."/>
            <person name="Dominguez A."/>
            <person name="Elias M."/>
            <person name="Eslava A.P."/>
            <person name="Glaser F."/>
            <person name="Grimwood J."/>
            <person name="Gutierrez G."/>
            <person name="Heitman J."/>
            <person name="Henrissat B."/>
            <person name="Iturriaga E.A."/>
            <person name="Lang B.F."/>
            <person name="Lavin J.L."/>
            <person name="Lee S."/>
            <person name="Li W."/>
            <person name="Lindquist E."/>
            <person name="Lopez-Garcia S."/>
            <person name="Luque E.M."/>
            <person name="Marcos A.T."/>
            <person name="Martin J."/>
            <person name="McCluskey K."/>
            <person name="Medina H.R."/>
            <person name="Miralles-Duran A."/>
            <person name="Miyazaki A."/>
            <person name="Munoz-Torres E."/>
            <person name="Oguiza J.A."/>
            <person name="Ohm R."/>
            <person name="Olmedo M."/>
            <person name="Orejas M."/>
            <person name="Ortiz-Castellanos L."/>
            <person name="Pisabarro A.G."/>
            <person name="Rodriguez-Romero J."/>
            <person name="Ruiz-Herrera J."/>
            <person name="Ruiz-Vazquez R."/>
            <person name="Sanz C."/>
            <person name="Schackwitz W."/>
            <person name="Schmutz J."/>
            <person name="Shahriari M."/>
            <person name="Shelest E."/>
            <person name="Silva-Franco F."/>
            <person name="Soanes D."/>
            <person name="Syed K."/>
            <person name="Tagua V.G."/>
            <person name="Talbot N.J."/>
            <person name="Thon M."/>
            <person name="De vries R.P."/>
            <person name="Wiebenga A."/>
            <person name="Yadav J.S."/>
            <person name="Braun E.L."/>
            <person name="Baker S."/>
            <person name="Garre V."/>
            <person name="Horwitz B."/>
            <person name="Torres-Martinez S."/>
            <person name="Idnurm A."/>
            <person name="Herrera-Estrella A."/>
            <person name="Gabaldon T."/>
            <person name="Grigoriev I.V."/>
        </authorList>
    </citation>
    <scope>NUCLEOTIDE SEQUENCE [LARGE SCALE GENOMIC DNA]</scope>
    <source>
        <strain evidence="11">NRRL 1555(-)</strain>
    </source>
</reference>
<dbReference type="VEuPathDB" id="FungiDB:PHYBLDRAFT_158343"/>
<dbReference type="InterPro" id="IPR002995">
    <property type="entry name" value="Surf4"/>
</dbReference>
<keyword evidence="5" id="KW-0256">Endoplasmic reticulum</keyword>
<dbReference type="GeneID" id="28994672"/>
<feature type="transmembrane region" description="Helical" evidence="9">
    <location>
        <begin position="70"/>
        <end position="90"/>
    </location>
</feature>
<evidence type="ECO:0008006" key="12">
    <source>
        <dbReference type="Google" id="ProtNLM"/>
    </source>
</evidence>
<dbReference type="FunCoup" id="A0A167NQX8">
    <property type="interactions" value="392"/>
</dbReference>
<gene>
    <name evidence="10" type="ORF">PHYBLDRAFT_158343</name>
</gene>
<comment type="similarity">
    <text evidence="2">Belongs to the SURF4 family.</text>
</comment>
<evidence type="ECO:0000256" key="7">
    <source>
        <dbReference type="ARBA" id="ARBA00022989"/>
    </source>
</evidence>
<keyword evidence="11" id="KW-1185">Reference proteome</keyword>
<evidence type="ECO:0000256" key="1">
    <source>
        <dbReference type="ARBA" id="ARBA00004477"/>
    </source>
</evidence>
<comment type="subcellular location">
    <subcellularLocation>
        <location evidence="1">Endoplasmic reticulum membrane</location>
        <topology evidence="1">Multi-pass membrane protein</topology>
    </subcellularLocation>
</comment>
<evidence type="ECO:0000256" key="3">
    <source>
        <dbReference type="ARBA" id="ARBA00022448"/>
    </source>
</evidence>
<accession>A0A167NQX8</accession>
<feature type="transmembrane region" description="Helical" evidence="9">
    <location>
        <begin position="249"/>
        <end position="268"/>
    </location>
</feature>
<organism evidence="10 11">
    <name type="scientific">Phycomyces blakesleeanus (strain ATCC 8743b / DSM 1359 / FGSC 10004 / NBRC 33097 / NRRL 1555)</name>
    <dbReference type="NCBI Taxonomy" id="763407"/>
    <lineage>
        <taxon>Eukaryota</taxon>
        <taxon>Fungi</taxon>
        <taxon>Fungi incertae sedis</taxon>
        <taxon>Mucoromycota</taxon>
        <taxon>Mucoromycotina</taxon>
        <taxon>Mucoromycetes</taxon>
        <taxon>Mucorales</taxon>
        <taxon>Phycomycetaceae</taxon>
        <taxon>Phycomyces</taxon>
    </lineage>
</organism>
<evidence type="ECO:0000313" key="10">
    <source>
        <dbReference type="EMBL" id="OAD76488.1"/>
    </source>
</evidence>
<dbReference type="GO" id="GO:0007030">
    <property type="term" value="P:Golgi organization"/>
    <property type="evidence" value="ECO:0007669"/>
    <property type="project" value="TreeGrafter"/>
</dbReference>
<evidence type="ECO:0000256" key="8">
    <source>
        <dbReference type="ARBA" id="ARBA00023136"/>
    </source>
</evidence>
<evidence type="ECO:0000256" key="2">
    <source>
        <dbReference type="ARBA" id="ARBA00006945"/>
    </source>
</evidence>
<feature type="transmembrane region" description="Helical" evidence="9">
    <location>
        <begin position="122"/>
        <end position="140"/>
    </location>
</feature>
<feature type="transmembrane region" description="Helical" evidence="9">
    <location>
        <begin position="161"/>
        <end position="179"/>
    </location>
</feature>
<dbReference type="Proteomes" id="UP000077315">
    <property type="component" value="Unassembled WGS sequence"/>
</dbReference>
<keyword evidence="7 9" id="KW-1133">Transmembrane helix</keyword>
<evidence type="ECO:0000313" key="11">
    <source>
        <dbReference type="Proteomes" id="UP000077315"/>
    </source>
</evidence>
<keyword evidence="3" id="KW-0813">Transport</keyword>
<dbReference type="InterPro" id="IPR045214">
    <property type="entry name" value="Surf1/Surf4"/>
</dbReference>
<name>A0A167NQX8_PHYB8</name>
<feature type="non-terminal residue" evidence="10">
    <location>
        <position position="1"/>
    </location>
</feature>
<dbReference type="GO" id="GO:0005793">
    <property type="term" value="C:endoplasmic reticulum-Golgi intermediate compartment"/>
    <property type="evidence" value="ECO:0007669"/>
    <property type="project" value="TreeGrafter"/>
</dbReference>
<sequence length="275" mass="30862">MSDFKQQLEAFSSKAEDIVDRIGQPLKPYIPVIARFLIVATFLEDTLRIFMQWSEQVSFMEESRGFPSGISHLFLALNIIVMLAGSGLVIAKKHQDYAIYGLIGVVVAQAFGYGLIFNLSFFLRNLSVLGGLLMVLSDSLSKRKQMFAALPQISENNRRTYLQLAGRILLIFLFIGSAFHGDWSLTRVLVSVFGLIACVMVAVGFKAKWSAMFLVLFLSILNVVINNFWSVQHSYFKRDFLKYDFFQTLSTVGGFLLLVSTGPGGYSIDEKKKAF</sequence>
<dbReference type="Pfam" id="PF02077">
    <property type="entry name" value="SURF4"/>
    <property type="match status" value="1"/>
</dbReference>
<dbReference type="GO" id="GO:0015031">
    <property type="term" value="P:protein transport"/>
    <property type="evidence" value="ECO:0007669"/>
    <property type="project" value="UniProtKB-KW"/>
</dbReference>
<dbReference type="AlphaFoldDB" id="A0A167NQX8"/>
<dbReference type="PANTHER" id="PTHR23427">
    <property type="entry name" value="SURFEIT LOCUS PROTEIN"/>
    <property type="match status" value="1"/>
</dbReference>
<evidence type="ECO:0000256" key="5">
    <source>
        <dbReference type="ARBA" id="ARBA00022824"/>
    </source>
</evidence>
<evidence type="ECO:0000256" key="6">
    <source>
        <dbReference type="ARBA" id="ARBA00022927"/>
    </source>
</evidence>
<evidence type="ECO:0000256" key="9">
    <source>
        <dbReference type="SAM" id="Phobius"/>
    </source>
</evidence>
<evidence type="ECO:0000256" key="4">
    <source>
        <dbReference type="ARBA" id="ARBA00022692"/>
    </source>
</evidence>
<dbReference type="InParanoid" id="A0A167NQX8"/>
<dbReference type="GO" id="GO:0005789">
    <property type="term" value="C:endoplasmic reticulum membrane"/>
    <property type="evidence" value="ECO:0007669"/>
    <property type="project" value="UniProtKB-SubCell"/>
</dbReference>
<protein>
    <recommendedName>
        <fullName evidence="12">SURF4-domain-containing protein</fullName>
    </recommendedName>
</protein>
<keyword evidence="4 9" id="KW-0812">Transmembrane</keyword>